<proteinExistence type="predicted"/>
<evidence type="ECO:0000313" key="2">
    <source>
        <dbReference type="Proteomes" id="UP000271624"/>
    </source>
</evidence>
<accession>A0A3S1AIW5</accession>
<dbReference type="AlphaFoldDB" id="A0A3S1AIW5"/>
<keyword evidence="2" id="KW-1185">Reference proteome</keyword>
<dbReference type="EMBL" id="RSCL01000019">
    <property type="protein sequence ID" value="RUT01600.1"/>
    <property type="molecule type" value="Genomic_DNA"/>
</dbReference>
<reference evidence="1" key="1">
    <citation type="submission" date="2018-12" db="EMBL/GenBank/DDBJ databases">
        <authorList>
            <person name="Will S."/>
            <person name="Neumann-Schaal M."/>
            <person name="Henke P."/>
        </authorList>
    </citation>
    <scope>NUCLEOTIDE SEQUENCE</scope>
    <source>
        <strain evidence="1">PCC 7102</strain>
    </source>
</reference>
<name>A0A3S1AIW5_9CYAN</name>
<reference evidence="1" key="2">
    <citation type="journal article" date="2019" name="Genome Biol. Evol.">
        <title>Day and night: Metabolic profiles and evolutionary relationships of six axenic non-marine cyanobacteria.</title>
        <authorList>
            <person name="Will S.E."/>
            <person name="Henke P."/>
            <person name="Boedeker C."/>
            <person name="Huang S."/>
            <person name="Brinkmann H."/>
            <person name="Rohde M."/>
            <person name="Jarek M."/>
            <person name="Friedl T."/>
            <person name="Seufert S."/>
            <person name="Schumacher M."/>
            <person name="Overmann J."/>
            <person name="Neumann-Schaal M."/>
            <person name="Petersen J."/>
        </authorList>
    </citation>
    <scope>NUCLEOTIDE SEQUENCE [LARGE SCALE GENOMIC DNA]</scope>
    <source>
        <strain evidence="1">PCC 7102</strain>
    </source>
</reference>
<protein>
    <recommendedName>
        <fullName evidence="3">Transposase</fullName>
    </recommendedName>
</protein>
<gene>
    <name evidence="1" type="ORF">DSM106972_066970</name>
</gene>
<sequence length="316" mass="37500">MAKRKLADYDSPWKEALDVYFESFLELCFPWIHADIDWSRGYESLDTDLREVTRDAETGNRLADKLVKVWLHDGEEVVVLIHIEIQSQYQQKFPKRIYIYNHRLFDKNDIETISLVVLGDNDPNWRPTSFGYSRWRFNTSTEYPMVKLLDFQSRWDELERSKNPFAVVIMAHLSTLDTFGKDQQRFQSKLSLVRGLYERGYNRNEILELFRLIQWMMVFPRELEADFKQEFTRILEERRMPFYTDFEIDGMVKASRESVATAIETRFETVPPQVSARLGEIEDVNVLKQLLKDAITTASLQEFQIKLNEVQIPELD</sequence>
<dbReference type="OrthoDB" id="569771at2"/>
<dbReference type="PANTHER" id="PTHR35586:SF1">
    <property type="entry name" value="SLL1691 PROTEIN"/>
    <property type="match status" value="1"/>
</dbReference>
<dbReference type="PANTHER" id="PTHR35586">
    <property type="entry name" value="SLL1691 PROTEIN"/>
    <property type="match status" value="1"/>
</dbReference>
<organism evidence="1 2">
    <name type="scientific">Dulcicalothrix desertica PCC 7102</name>
    <dbReference type="NCBI Taxonomy" id="232991"/>
    <lineage>
        <taxon>Bacteria</taxon>
        <taxon>Bacillati</taxon>
        <taxon>Cyanobacteriota</taxon>
        <taxon>Cyanophyceae</taxon>
        <taxon>Nostocales</taxon>
        <taxon>Calotrichaceae</taxon>
        <taxon>Dulcicalothrix</taxon>
    </lineage>
</organism>
<evidence type="ECO:0000313" key="1">
    <source>
        <dbReference type="EMBL" id="RUT01600.1"/>
    </source>
</evidence>
<dbReference type="Proteomes" id="UP000271624">
    <property type="component" value="Unassembled WGS sequence"/>
</dbReference>
<evidence type="ECO:0008006" key="3">
    <source>
        <dbReference type="Google" id="ProtNLM"/>
    </source>
</evidence>
<dbReference type="RefSeq" id="WP_127084857.1">
    <property type="nucleotide sequence ID" value="NZ_RSCL01000019.1"/>
</dbReference>
<comment type="caution">
    <text evidence="1">The sequence shown here is derived from an EMBL/GenBank/DDBJ whole genome shotgun (WGS) entry which is preliminary data.</text>
</comment>